<dbReference type="RefSeq" id="XP_013773928.2">
    <property type="nucleotide sequence ID" value="XM_013918474.2"/>
</dbReference>
<feature type="compositionally biased region" description="Acidic residues" evidence="1">
    <location>
        <begin position="147"/>
        <end position="160"/>
    </location>
</feature>
<evidence type="ECO:0000313" key="5">
    <source>
        <dbReference type="RefSeq" id="XP_022241000.1"/>
    </source>
</evidence>
<sequence length="252" mass="28512">MAEQRRSIRARKSVNYAKFSGGGSDEDDFADSSTPPTKRSKTEKTERLKNVKKEKRKINETSMLLNRLESQHIQVESKIIQNLGQEAPHQRLSVSDKVFQRHLETAIQISNREKKSVVPDIKKETVNEKQINKDYLDEKKDKRSAEDQEGDSNFSEDEGPSPECFKENKTEKKNFVTRKGVETDTDQNKPILKSAFPKYSSVLINPEKPCKRNISSPGLRPAGNLVKLPATGLRIGLSRKAVVKPLHSSVKV</sequence>
<feature type="compositionally biased region" description="Basic and acidic residues" evidence="1">
    <location>
        <begin position="132"/>
        <end position="146"/>
    </location>
</feature>
<dbReference type="Proteomes" id="UP000694941">
    <property type="component" value="Unplaced"/>
</dbReference>
<reference evidence="4 5" key="1">
    <citation type="submission" date="2025-05" db="UniProtKB">
        <authorList>
            <consortium name="RefSeq"/>
        </authorList>
    </citation>
    <scope>IDENTIFICATION</scope>
    <source>
        <tissue evidence="4 5">Muscle</tissue>
    </source>
</reference>
<gene>
    <name evidence="4 5 6" type="primary">LOC106458909</name>
</gene>
<organism evidence="3 5">
    <name type="scientific">Limulus polyphemus</name>
    <name type="common">Atlantic horseshoe crab</name>
    <dbReference type="NCBI Taxonomy" id="6850"/>
    <lineage>
        <taxon>Eukaryota</taxon>
        <taxon>Metazoa</taxon>
        <taxon>Ecdysozoa</taxon>
        <taxon>Arthropoda</taxon>
        <taxon>Chelicerata</taxon>
        <taxon>Merostomata</taxon>
        <taxon>Xiphosura</taxon>
        <taxon>Limulidae</taxon>
        <taxon>Limulus</taxon>
    </lineage>
</organism>
<feature type="domain" description="RAD51 interacting motif" evidence="2">
    <location>
        <begin position="223"/>
        <end position="250"/>
    </location>
</feature>
<evidence type="ECO:0000313" key="4">
    <source>
        <dbReference type="RefSeq" id="XP_013773928.2"/>
    </source>
</evidence>
<proteinExistence type="predicted"/>
<evidence type="ECO:0000313" key="3">
    <source>
        <dbReference type="Proteomes" id="UP000694941"/>
    </source>
</evidence>
<evidence type="ECO:0000313" key="6">
    <source>
        <dbReference type="RefSeq" id="XP_022241001.1"/>
    </source>
</evidence>
<accession>A0ABM1SBJ5</accession>
<feature type="region of interest" description="Disordered" evidence="1">
    <location>
        <begin position="132"/>
        <end position="171"/>
    </location>
</feature>
<keyword evidence="3" id="KW-1185">Reference proteome</keyword>
<name>A0ABM1SBJ5_LIMPO</name>
<feature type="region of interest" description="Disordered" evidence="1">
    <location>
        <begin position="1"/>
        <end position="59"/>
    </location>
</feature>
<dbReference type="GeneID" id="106458909"/>
<evidence type="ECO:0000256" key="1">
    <source>
        <dbReference type="SAM" id="MobiDB-lite"/>
    </source>
</evidence>
<dbReference type="RefSeq" id="XP_022241000.1">
    <property type="nucleotide sequence ID" value="XM_022385292.1"/>
</dbReference>
<dbReference type="InterPro" id="IPR031419">
    <property type="entry name" value="RAD51_interact"/>
</dbReference>
<protein>
    <submittedName>
        <fullName evidence="4 5">RAD51-associated protein 1-like isoform X1</fullName>
    </submittedName>
</protein>
<dbReference type="Pfam" id="PF15696">
    <property type="entry name" value="RAD51_interact"/>
    <property type="match status" value="1"/>
</dbReference>
<evidence type="ECO:0000259" key="2">
    <source>
        <dbReference type="Pfam" id="PF15696"/>
    </source>
</evidence>
<feature type="compositionally biased region" description="Basic and acidic residues" evidence="1">
    <location>
        <begin position="40"/>
        <end position="51"/>
    </location>
</feature>
<dbReference type="RefSeq" id="XP_022241001.1">
    <property type="nucleotide sequence ID" value="XM_022385293.1"/>
</dbReference>